<protein>
    <submittedName>
        <fullName evidence="2">Uncharacterized protein</fullName>
    </submittedName>
</protein>
<sequence length="692" mass="74259">MAVVDMTRLAEHLADTATARTTATLAQLGVEAVAEEAADIAAGPLAPVLAHALAQVVGAETAGWETATASFIDGLTGQQSLLALAGSLDELLASPSTVDAQGVQLHNVLLRDLAPLIHSNPLLAAGRLEGAVRLAVAGAVTPFGILGHLTAPPSDAPEEFTERLPRLLGAAMDRWANEATIATSLHSALDQLRHDEAAAVDAAFELACYELRSALAAETLPAAMEALTTARSGFATVDAAEEARHDARAYAAACDAILAFAAHDQNRLTDAVDRLTAALDQREAWLSGMHAPSWLRPRRAAELAWQRLVLLLNAAAERLSETVWMDVWEALATVLDAYAQARTVRPLPGVEATPGLAAVVEPAIENAIMRQQSLLAALRRSVTEVSKLDAPPLDVYTGELLLARIEAVAARQREDHSHSSRSATDGDDDEEPHAADTARLHRLAPALVHALGEQQAADLAADISDDNLQVLEGVVHSSELARSRTAHPVLDRLLEDLLRQLAESPHFVGEVRDTFGLLLEQTLRFLHSRADLTTKTWGLHKEKDKDYRRQLKKGERRPVEADLQQDYHQWLATGQLGGLVSVEASDIATGRADVIVTFGTLRYLTEIKRELANSAPTNLEGKYVRQAAEYGNTNVPFGQLLVLDLTPHPDGAPRVDESVWAARHRPPGATTDRTVIVGVVAGNRPTPHDLST</sequence>
<proteinExistence type="predicted"/>
<evidence type="ECO:0000313" key="3">
    <source>
        <dbReference type="Proteomes" id="UP000247892"/>
    </source>
</evidence>
<dbReference type="Proteomes" id="UP000247892">
    <property type="component" value="Unassembled WGS sequence"/>
</dbReference>
<organism evidence="2 3">
    <name type="scientific">Prauserella flavalba</name>
    <dbReference type="NCBI Taxonomy" id="1477506"/>
    <lineage>
        <taxon>Bacteria</taxon>
        <taxon>Bacillati</taxon>
        <taxon>Actinomycetota</taxon>
        <taxon>Actinomycetes</taxon>
        <taxon>Pseudonocardiales</taxon>
        <taxon>Pseudonocardiaceae</taxon>
        <taxon>Prauserella</taxon>
    </lineage>
</organism>
<reference evidence="2 3" key="1">
    <citation type="submission" date="2016-07" db="EMBL/GenBank/DDBJ databases">
        <title>Draft genome sequence of Prauserella sp. YIM 121212, isolated from alkaline soil.</title>
        <authorList>
            <person name="Ruckert C."/>
            <person name="Albersmeier A."/>
            <person name="Jiang C.-L."/>
            <person name="Jiang Y."/>
            <person name="Kalinowski J."/>
            <person name="Schneider O."/>
            <person name="Winkler A."/>
            <person name="Zotchev S.B."/>
        </authorList>
    </citation>
    <scope>NUCLEOTIDE SEQUENCE [LARGE SCALE GENOMIC DNA]</scope>
    <source>
        <strain evidence="2 3">YIM 121212</strain>
    </source>
</reference>
<comment type="caution">
    <text evidence="2">The sequence shown here is derived from an EMBL/GenBank/DDBJ whole genome shotgun (WGS) entry which is preliminary data.</text>
</comment>
<keyword evidence="3" id="KW-1185">Reference proteome</keyword>
<accession>A0A318M3I6</accession>
<evidence type="ECO:0000313" key="2">
    <source>
        <dbReference type="EMBL" id="PXY25553.1"/>
    </source>
</evidence>
<feature type="region of interest" description="Disordered" evidence="1">
    <location>
        <begin position="412"/>
        <end position="434"/>
    </location>
</feature>
<name>A0A318M3I6_9PSEU</name>
<dbReference type="OrthoDB" id="9146026at2"/>
<dbReference type="AlphaFoldDB" id="A0A318M3I6"/>
<gene>
    <name evidence="2" type="ORF">BA062_25705</name>
</gene>
<evidence type="ECO:0000256" key="1">
    <source>
        <dbReference type="SAM" id="MobiDB-lite"/>
    </source>
</evidence>
<dbReference type="RefSeq" id="WP_110341230.1">
    <property type="nucleotide sequence ID" value="NZ_MASU01000012.1"/>
</dbReference>
<dbReference type="EMBL" id="MASU01000012">
    <property type="protein sequence ID" value="PXY25553.1"/>
    <property type="molecule type" value="Genomic_DNA"/>
</dbReference>